<dbReference type="GO" id="GO:0051028">
    <property type="term" value="P:mRNA transport"/>
    <property type="evidence" value="ECO:0007669"/>
    <property type="project" value="UniProtKB-KW"/>
</dbReference>
<evidence type="ECO:0000256" key="10">
    <source>
        <dbReference type="ARBA" id="ARBA00023132"/>
    </source>
</evidence>
<name>A0A4U5MCV4_STECR</name>
<dbReference type="Pfam" id="PF04096">
    <property type="entry name" value="Nucleoporin2"/>
    <property type="match status" value="1"/>
</dbReference>
<dbReference type="GO" id="GO:0044614">
    <property type="term" value="C:nuclear pore cytoplasmic filaments"/>
    <property type="evidence" value="ECO:0007669"/>
    <property type="project" value="TreeGrafter"/>
</dbReference>
<evidence type="ECO:0000313" key="14">
    <source>
        <dbReference type="EMBL" id="TKR66633.1"/>
    </source>
</evidence>
<organism evidence="14 15">
    <name type="scientific">Steinernema carpocapsae</name>
    <name type="common">Entomopathogenic nematode</name>
    <dbReference type="NCBI Taxonomy" id="34508"/>
    <lineage>
        <taxon>Eukaryota</taxon>
        <taxon>Metazoa</taxon>
        <taxon>Ecdysozoa</taxon>
        <taxon>Nematoda</taxon>
        <taxon>Chromadorea</taxon>
        <taxon>Rhabditida</taxon>
        <taxon>Tylenchina</taxon>
        <taxon>Panagrolaimomorpha</taxon>
        <taxon>Strongyloidoidea</taxon>
        <taxon>Steinernematidae</taxon>
        <taxon>Steinernema</taxon>
    </lineage>
</organism>
<dbReference type="PANTHER" id="PTHR23198:SF6">
    <property type="entry name" value="NUCLEAR PORE COMPLEX PROTEIN NUP98-NUP96"/>
    <property type="match status" value="1"/>
</dbReference>
<dbReference type="Proteomes" id="UP000298663">
    <property type="component" value="Unassembled WGS sequence"/>
</dbReference>
<dbReference type="Pfam" id="PF12110">
    <property type="entry name" value="Nup96"/>
    <property type="match status" value="1"/>
</dbReference>
<evidence type="ECO:0000256" key="3">
    <source>
        <dbReference type="ARBA" id="ARBA00008926"/>
    </source>
</evidence>
<keyword evidence="11" id="KW-0539">Nucleus</keyword>
<evidence type="ECO:0000256" key="8">
    <source>
        <dbReference type="ARBA" id="ARBA00022927"/>
    </source>
</evidence>
<evidence type="ECO:0000313" key="15">
    <source>
        <dbReference type="Proteomes" id="UP000298663"/>
    </source>
</evidence>
<dbReference type="PROSITE" id="PS51434">
    <property type="entry name" value="NUP_C"/>
    <property type="match status" value="1"/>
</dbReference>
<feature type="region of interest" description="Disordered" evidence="12">
    <location>
        <begin position="613"/>
        <end position="638"/>
    </location>
</feature>
<feature type="region of interest" description="Disordered" evidence="12">
    <location>
        <begin position="511"/>
        <end position="540"/>
    </location>
</feature>
<evidence type="ECO:0000256" key="11">
    <source>
        <dbReference type="ARBA" id="ARBA00023242"/>
    </source>
</evidence>
<proteinExistence type="inferred from homology"/>
<evidence type="ECO:0000256" key="1">
    <source>
        <dbReference type="ARBA" id="ARBA00004567"/>
    </source>
</evidence>
<dbReference type="STRING" id="34508.A0A4U5MCV4"/>
<comment type="similarity">
    <text evidence="3">Belongs to the nucleoporin GLFG family.</text>
</comment>
<keyword evidence="10" id="KW-0906">Nuclear pore complex</keyword>
<dbReference type="PANTHER" id="PTHR23198">
    <property type="entry name" value="NUCLEOPORIN"/>
    <property type="match status" value="1"/>
</dbReference>
<comment type="caution">
    <text evidence="14">The sequence shown here is derived from an EMBL/GenBank/DDBJ whole genome shotgun (WGS) entry which is preliminary data.</text>
</comment>
<keyword evidence="6" id="KW-0068">Autocatalytic cleavage</keyword>
<dbReference type="GO" id="GO:0017056">
    <property type="term" value="F:structural constituent of nuclear pore"/>
    <property type="evidence" value="ECO:0007669"/>
    <property type="project" value="InterPro"/>
</dbReference>
<dbReference type="GO" id="GO:0003723">
    <property type="term" value="F:RNA binding"/>
    <property type="evidence" value="ECO:0007669"/>
    <property type="project" value="TreeGrafter"/>
</dbReference>
<dbReference type="Gene3D" id="3.30.1610.10">
    <property type="entry name" value="Peptidase S59, nucleoporin"/>
    <property type="match status" value="1"/>
</dbReference>
<feature type="region of interest" description="Disordered" evidence="12">
    <location>
        <begin position="254"/>
        <end position="301"/>
    </location>
</feature>
<protein>
    <recommendedName>
        <fullName evidence="4">Nuclear pore complex protein Nup98-Nup96</fullName>
    </recommendedName>
</protein>
<sequence length="1646" mass="174532">MFGRNQWGQSSTTTTGFGQRIVGTTQKFEPVIGTDQIVKNGTNTTTQTKLMVITAMKPYENKSIEELRVEDYAANRKGGNAGTATAATGAFSGGFGQAATSTAGGGLFGAKPATGGTGFGGFGQTATSTPFGQQQPAGGGLFGNTTAKPGGLFGSPATTQQSGGLFGSSAPAAGTSLFGGAAAKPSGLFGATPASGATTSTGFGGFGAMTSTAPAFGQAAPATGTFSGGFGQTATSTASGGLFGAKPATGGTGFGGFGQTATSTPFGQQQPAGGGLFGNTTAKPGGLFGSPATTQQSGGLFGSSAPAAGTSLFGGAAAKPSGLFGATPASGATTSTGFGGFGATTSTAPAFGQAAPAVGGFGAGFGQPVTSTAGGGLFGAKPATGGSGFGGFGQTATSTAFGQQQPAGGGLFGNATAKPGGLFGAPAATQAGGLFGGAAPVAGTSLFGGAAAKPSGLFGATTAAPSFGAAATNVTQATPSAQPIVLGSDVNQYNVQKAFLDSVVSNMPYGDSPLLKGNRSGAAVEKDDEEKESSDKLSSQQRLAKFLASKKVDMPSSVYGTQTPRSSTKIPAVGSDLYSNRSFSLNKSANHSLKSVYTPPPVTKNVNSPLPGLDRTLNNKSHNGSLSRSVVDGDTSSRRRNLKALDPALFSEKSSFSSTSPAMPAFGAAVTSEIQVTPTAKPIVNVASAIPNSHNGESPLPNGNHSGAAVTRDNQENESSDQLTSPQRLAKYVNSQKNDLNSSRKSVNSESRAHKAGIVLTLEDYYTVPSLAEMEEHTDASGVCKLKDGLTIGRLGFGSVFWAGPLSISNIVIDNVVCIRAREVTVYPDEEGKPPLGDGLNRPAEISLERIWPKDKRTGEPLKDYRKLLEMGFIEKLEMNCGKMGATFKDYRADTGTWVFSVPHFSKYGFYEDDEEMTPEELAALRKQREIQKSFQRAPKAVAGTSLAASELNALRSQENMQPELDEADEKYLDITDVPTDMPKANTSTYLQLDESHLQMSLKRSRNTIQVLDEKTEAEQQIEAMEVGLGLDSESNTGSGSEKIPPCPVDEDVVLKTREPVNKFQGLVKPSESLLKTMKHQIFETNFGRNMCNCRTSRASSNSDKRVEKTKDEELEVIECFQDTYVNTGFFAEQIRKQSKYSTEQLGDDEGLTVGLFGPAKYVAYQVEDYTNASNTNQELSLMRLCKALFADGNPREQREAFGAWLRLEVAEQLTSTPAANVFDFLVRGNLQAAKEHALQNNDLYLSLQLAGFANKTEAIREAAEEQLKLYNLTRTSGEIDEAVLKTTMLLADKVVWEREYMKNGRTVKEKLVVTKGLSWIQALGLLLWYTGDPTRSLEYAMNAFHEAASLGVVQKPKRSMVFEILQLATSPGYDLRRVLRPSNLGENASDFHLCWHLLKVIQAAQGNGFNITLDDDLANQLHVSYAHQLITHQLHAFAIFVAKHVQCLQARVSLLDDLFYQVAPKMDQQLFNKIKEVGLLTEFEIGKLKFAHAKLINDKQEIYFTAMESGQLELARKLFVEELAPEAIVKQDFLQLEGLCAPLAKQASLFENWSSYGQMFTDFCVVRLLLQKKEDLEKMKSLLEDLAESLSNYTPVSPVQRLCASAMSLTVMEMVFSISGNVPEKRLKFLEDDAYFVTSAFASKI</sequence>
<dbReference type="GO" id="GO:0008139">
    <property type="term" value="F:nuclear localization sequence binding"/>
    <property type="evidence" value="ECO:0007669"/>
    <property type="project" value="TreeGrafter"/>
</dbReference>
<dbReference type="GO" id="GO:0006405">
    <property type="term" value="P:RNA export from nucleus"/>
    <property type="evidence" value="ECO:0007669"/>
    <property type="project" value="TreeGrafter"/>
</dbReference>
<dbReference type="GO" id="GO:0000973">
    <property type="term" value="P:post-transcriptional tethering of RNA polymerase II gene DNA at nuclear periphery"/>
    <property type="evidence" value="ECO:0007669"/>
    <property type="project" value="TreeGrafter"/>
</dbReference>
<keyword evidence="7" id="KW-0509">mRNA transport</keyword>
<keyword evidence="15" id="KW-1185">Reference proteome</keyword>
<reference evidence="14 15" key="1">
    <citation type="journal article" date="2015" name="Genome Biol.">
        <title>Comparative genomics of Steinernema reveals deeply conserved gene regulatory networks.</title>
        <authorList>
            <person name="Dillman A.R."/>
            <person name="Macchietto M."/>
            <person name="Porter C.F."/>
            <person name="Rogers A."/>
            <person name="Williams B."/>
            <person name="Antoshechkin I."/>
            <person name="Lee M.M."/>
            <person name="Goodwin Z."/>
            <person name="Lu X."/>
            <person name="Lewis E.E."/>
            <person name="Goodrich-Blair H."/>
            <person name="Stock S.P."/>
            <person name="Adams B.J."/>
            <person name="Sternberg P.W."/>
            <person name="Mortazavi A."/>
        </authorList>
    </citation>
    <scope>NUCLEOTIDE SEQUENCE [LARGE SCALE GENOMIC DNA]</scope>
    <source>
        <strain evidence="14 15">ALL</strain>
    </source>
</reference>
<evidence type="ECO:0000256" key="9">
    <source>
        <dbReference type="ARBA" id="ARBA00023010"/>
    </source>
</evidence>
<dbReference type="InterPro" id="IPR021967">
    <property type="entry name" value="Nup98_C"/>
</dbReference>
<evidence type="ECO:0000256" key="6">
    <source>
        <dbReference type="ARBA" id="ARBA00022813"/>
    </source>
</evidence>
<dbReference type="FunFam" id="1.10.10.2360:FF:000001">
    <property type="entry name" value="Nuclear pore complex protein Nup98-Nup96"/>
    <property type="match status" value="1"/>
</dbReference>
<evidence type="ECO:0000256" key="7">
    <source>
        <dbReference type="ARBA" id="ARBA00022816"/>
    </source>
</evidence>
<dbReference type="EMBL" id="AZBU02000008">
    <property type="protein sequence ID" value="TKR66633.1"/>
    <property type="molecule type" value="Genomic_DNA"/>
</dbReference>
<feature type="region of interest" description="Disordered" evidence="12">
    <location>
        <begin position="689"/>
        <end position="728"/>
    </location>
</feature>
<dbReference type="InterPro" id="IPR036903">
    <property type="entry name" value="Nup98_auto-Pept-S59_dom_sf"/>
</dbReference>
<dbReference type="GO" id="GO:0031965">
    <property type="term" value="C:nuclear membrane"/>
    <property type="evidence" value="ECO:0007669"/>
    <property type="project" value="UniProtKB-SubCell"/>
</dbReference>
<evidence type="ECO:0000256" key="5">
    <source>
        <dbReference type="ARBA" id="ARBA00022448"/>
    </source>
</evidence>
<feature type="domain" description="Peptidase S59" evidence="13">
    <location>
        <begin position="762"/>
        <end position="905"/>
    </location>
</feature>
<dbReference type="InterPro" id="IPR037665">
    <property type="entry name" value="Nucleoporin_S59-like"/>
</dbReference>
<evidence type="ECO:0000256" key="12">
    <source>
        <dbReference type="SAM" id="MobiDB-lite"/>
    </source>
</evidence>
<dbReference type="SUPFAM" id="SSF82215">
    <property type="entry name" value="C-terminal autoproteolytic domain of nucleoporin nup98"/>
    <property type="match status" value="1"/>
</dbReference>
<dbReference type="GO" id="GO:0034398">
    <property type="term" value="P:telomere tethering at nuclear periphery"/>
    <property type="evidence" value="ECO:0007669"/>
    <property type="project" value="TreeGrafter"/>
</dbReference>
<evidence type="ECO:0000259" key="13">
    <source>
        <dbReference type="PROSITE" id="PS51434"/>
    </source>
</evidence>
<dbReference type="GO" id="GO:0006606">
    <property type="term" value="P:protein import into nucleus"/>
    <property type="evidence" value="ECO:0007669"/>
    <property type="project" value="TreeGrafter"/>
</dbReference>
<dbReference type="Gene3D" id="1.25.40.690">
    <property type="match status" value="1"/>
</dbReference>
<feature type="compositionally biased region" description="Polar residues" evidence="12">
    <location>
        <begin position="690"/>
        <end position="705"/>
    </location>
</feature>
<dbReference type="InterPro" id="IPR007230">
    <property type="entry name" value="Nup98_auto-Pept-S59_dom"/>
</dbReference>
<keyword evidence="5" id="KW-0813">Transport</keyword>
<dbReference type="InterPro" id="IPR025574">
    <property type="entry name" value="Nucleoporin_FG_rpt"/>
</dbReference>
<feature type="compositionally biased region" description="Polar residues" evidence="12">
    <location>
        <begin position="616"/>
        <end position="628"/>
    </location>
</feature>
<dbReference type="Pfam" id="PF13634">
    <property type="entry name" value="Nucleoporin_FG"/>
    <property type="match status" value="4"/>
</dbReference>
<feature type="region of interest" description="Disordered" evidence="12">
    <location>
        <begin position="130"/>
        <end position="166"/>
    </location>
</feature>
<evidence type="ECO:0000256" key="2">
    <source>
        <dbReference type="ARBA" id="ARBA00004620"/>
    </source>
</evidence>
<dbReference type="OrthoDB" id="3797628at2759"/>
<reference evidence="14 15" key="2">
    <citation type="journal article" date="2019" name="G3 (Bethesda)">
        <title>Hybrid Assembly of the Genome of the Entomopathogenic Nematode Steinernema carpocapsae Identifies the X-Chromosome.</title>
        <authorList>
            <person name="Serra L."/>
            <person name="Macchietto M."/>
            <person name="Macias-Munoz A."/>
            <person name="McGill C.J."/>
            <person name="Rodriguez I.M."/>
            <person name="Rodriguez B."/>
            <person name="Murad R."/>
            <person name="Mortazavi A."/>
        </authorList>
    </citation>
    <scope>NUCLEOTIDE SEQUENCE [LARGE SCALE GENOMIC DNA]</scope>
    <source>
        <strain evidence="14 15">ALL</strain>
    </source>
</reference>
<gene>
    <name evidence="14" type="ORF">L596_022899</name>
</gene>
<dbReference type="Gene3D" id="1.10.10.2360">
    <property type="match status" value="1"/>
</dbReference>
<dbReference type="Pfam" id="PF21240">
    <property type="entry name" value="Nup98_GLEBS"/>
    <property type="match status" value="1"/>
</dbReference>
<comment type="subcellular location">
    <subcellularLocation>
        <location evidence="2">Nucleus membrane</location>
        <topology evidence="2">Peripheral membrane protein</topology>
        <orientation evidence="2">Nucleoplasmic side</orientation>
    </subcellularLocation>
    <subcellularLocation>
        <location evidence="1">Nucleus</location>
        <location evidence="1">Nuclear pore complex</location>
    </subcellularLocation>
</comment>
<accession>A0A4U5MCV4</accession>
<evidence type="ECO:0000256" key="4">
    <source>
        <dbReference type="ARBA" id="ARBA00013472"/>
    </source>
</evidence>
<keyword evidence="8" id="KW-0653">Protein transport</keyword>
<keyword evidence="9" id="KW-0811">Translocation</keyword>